<dbReference type="GO" id="GO:0008967">
    <property type="term" value="F:phosphoglycolate phosphatase activity"/>
    <property type="evidence" value="ECO:0007669"/>
    <property type="project" value="UniProtKB-EC"/>
</dbReference>
<dbReference type="PANTHER" id="PTHR43434">
    <property type="entry name" value="PHOSPHOGLYCOLATE PHOSPHATASE"/>
    <property type="match status" value="1"/>
</dbReference>
<accession>B5RMM2</accession>
<evidence type="ECO:0000256" key="1">
    <source>
        <dbReference type="ARBA" id="ARBA00000830"/>
    </source>
</evidence>
<dbReference type="HOGENOM" id="CLU_045011_19_1_12"/>
<dbReference type="Gene3D" id="1.10.150.240">
    <property type="entry name" value="Putative phosphatase, domain 2"/>
    <property type="match status" value="1"/>
</dbReference>
<comment type="similarity">
    <text evidence="3">Belongs to the HAD-like hydrolase superfamily. CbbY/CbbZ/Gph/YieH family.</text>
</comment>
<evidence type="ECO:0000256" key="2">
    <source>
        <dbReference type="ARBA" id="ARBA00004818"/>
    </source>
</evidence>
<dbReference type="SUPFAM" id="SSF56784">
    <property type="entry name" value="HAD-like"/>
    <property type="match status" value="1"/>
</dbReference>
<comment type="catalytic activity">
    <reaction evidence="1">
        <text>2-phosphoglycolate + H2O = glycolate + phosphate</text>
        <dbReference type="Rhea" id="RHEA:14369"/>
        <dbReference type="ChEBI" id="CHEBI:15377"/>
        <dbReference type="ChEBI" id="CHEBI:29805"/>
        <dbReference type="ChEBI" id="CHEBI:43474"/>
        <dbReference type="ChEBI" id="CHEBI:58033"/>
        <dbReference type="EC" id="3.1.3.18"/>
    </reaction>
</comment>
<dbReference type="OrthoDB" id="9807630at2"/>
<evidence type="ECO:0000256" key="4">
    <source>
        <dbReference type="ARBA" id="ARBA00013078"/>
    </source>
</evidence>
<dbReference type="EMBL" id="CP000976">
    <property type="protein sequence ID" value="ACH93608.1"/>
    <property type="molecule type" value="Genomic_DNA"/>
</dbReference>
<keyword evidence="6" id="KW-1185">Reference proteome</keyword>
<dbReference type="NCBIfam" id="TIGR01549">
    <property type="entry name" value="HAD-SF-IA-v1"/>
    <property type="match status" value="1"/>
</dbReference>
<reference evidence="5 6" key="1">
    <citation type="journal article" date="2008" name="PLoS Genet.">
        <title>The genome of Borrelia recurrentis, the agent of deadly louse-borne relapsing fever, is a degraded subset of tick-borne Borrelia duttonii.</title>
        <authorList>
            <person name="Lescot M."/>
            <person name="Audic S."/>
            <person name="Robert C."/>
            <person name="Nguyen T.T."/>
            <person name="Blanc G."/>
            <person name="Cutler S.J."/>
            <person name="Wincker P."/>
            <person name="Couloux A."/>
            <person name="Claverie J.-M."/>
            <person name="Raoult D."/>
            <person name="Drancourt M."/>
        </authorList>
    </citation>
    <scope>NUCLEOTIDE SEQUENCE [LARGE SCALE GENOMIC DNA]</scope>
    <source>
        <strain evidence="5 6">Ly</strain>
    </source>
</reference>
<dbReference type="GO" id="GO:0006281">
    <property type="term" value="P:DNA repair"/>
    <property type="evidence" value="ECO:0007669"/>
    <property type="project" value="TreeGrafter"/>
</dbReference>
<gene>
    <name evidence="5" type="primary">gph</name>
    <name evidence="5" type="ordered locus">BDU_679</name>
</gene>
<evidence type="ECO:0000256" key="3">
    <source>
        <dbReference type="ARBA" id="ARBA00006171"/>
    </source>
</evidence>
<dbReference type="eggNOG" id="COG0546">
    <property type="taxonomic scope" value="Bacteria"/>
</dbReference>
<sequence length="228" mass="26211">MTFKGIYNMKIKACIFDMDGTLINSIMDIASSMNLALKKLGYREIKTEEFNTLVGRGYSKLIENTLKHLNIDLNDKHLNDNLYQEFVKAYNQNLYFHTKTYDGIPELLKKLNSLKIPIGILSNKNHEELLIITKDIFKDIKFFEVRGYSSKFEAKPDPENALDMIIELNLMPQEIAYIGDSDVDMLTAQNAGFLPIGVSWGFRTIQELKENGAKYILNNPFELLDILK</sequence>
<dbReference type="SFLD" id="SFLDG01129">
    <property type="entry name" value="C1.5:_HAD__Beta-PGM__Phosphata"/>
    <property type="match status" value="1"/>
</dbReference>
<proteinExistence type="inferred from homology"/>
<dbReference type="InterPro" id="IPR050155">
    <property type="entry name" value="HAD-like_hydrolase_sf"/>
</dbReference>
<dbReference type="SFLD" id="SFLDS00003">
    <property type="entry name" value="Haloacid_Dehalogenase"/>
    <property type="match status" value="1"/>
</dbReference>
<name>B5RMM2_BORDL</name>
<dbReference type="Proteomes" id="UP000000611">
    <property type="component" value="Chromosome"/>
</dbReference>
<dbReference type="GO" id="GO:0005829">
    <property type="term" value="C:cytosol"/>
    <property type="evidence" value="ECO:0007669"/>
    <property type="project" value="TreeGrafter"/>
</dbReference>
<dbReference type="InterPro" id="IPR041492">
    <property type="entry name" value="HAD_2"/>
</dbReference>
<dbReference type="STRING" id="412419.BDU_679"/>
<dbReference type="InterPro" id="IPR023198">
    <property type="entry name" value="PGP-like_dom2"/>
</dbReference>
<keyword evidence="5" id="KW-0378">Hydrolase</keyword>
<evidence type="ECO:0000313" key="6">
    <source>
        <dbReference type="Proteomes" id="UP000000611"/>
    </source>
</evidence>
<dbReference type="InterPro" id="IPR023214">
    <property type="entry name" value="HAD_sf"/>
</dbReference>
<dbReference type="KEGG" id="bdu:BDU_679"/>
<dbReference type="Gene3D" id="3.40.50.1000">
    <property type="entry name" value="HAD superfamily/HAD-like"/>
    <property type="match status" value="1"/>
</dbReference>
<dbReference type="InterPro" id="IPR036412">
    <property type="entry name" value="HAD-like_sf"/>
</dbReference>
<evidence type="ECO:0000313" key="5">
    <source>
        <dbReference type="EMBL" id="ACH93608.1"/>
    </source>
</evidence>
<dbReference type="Pfam" id="PF13419">
    <property type="entry name" value="HAD_2"/>
    <property type="match status" value="1"/>
</dbReference>
<dbReference type="EC" id="3.1.3.18" evidence="4"/>
<dbReference type="PANTHER" id="PTHR43434:SF1">
    <property type="entry name" value="PHOSPHOGLYCOLATE PHOSPHATASE"/>
    <property type="match status" value="1"/>
</dbReference>
<protein>
    <recommendedName>
        <fullName evidence="4">phosphoglycolate phosphatase</fullName>
        <ecNumber evidence="4">3.1.3.18</ecNumber>
    </recommendedName>
</protein>
<comment type="pathway">
    <text evidence="2">Organic acid metabolism; glycolate biosynthesis; glycolate from 2-phosphoglycolate: step 1/1.</text>
</comment>
<dbReference type="AlphaFoldDB" id="B5RMM2"/>
<dbReference type="SFLD" id="SFLDG01135">
    <property type="entry name" value="C1.5.6:_HAD__Beta-PGM__Phospha"/>
    <property type="match status" value="1"/>
</dbReference>
<organism evidence="5 6">
    <name type="scientific">Borrelia duttonii (strain Ly)</name>
    <dbReference type="NCBI Taxonomy" id="412419"/>
    <lineage>
        <taxon>Bacteria</taxon>
        <taxon>Pseudomonadati</taxon>
        <taxon>Spirochaetota</taxon>
        <taxon>Spirochaetia</taxon>
        <taxon>Spirochaetales</taxon>
        <taxon>Borreliaceae</taxon>
        <taxon>Borrelia</taxon>
    </lineage>
</organism>
<dbReference type="InterPro" id="IPR006439">
    <property type="entry name" value="HAD-SF_hydro_IA"/>
</dbReference>